<dbReference type="GO" id="GO:0005737">
    <property type="term" value="C:cytoplasm"/>
    <property type="evidence" value="ECO:0007669"/>
    <property type="project" value="TreeGrafter"/>
</dbReference>
<evidence type="ECO:0000313" key="3">
    <source>
        <dbReference type="Proteomes" id="UP000179807"/>
    </source>
</evidence>
<accession>A0A1J4IZB3</accession>
<organism evidence="2 3">
    <name type="scientific">Tritrichomonas foetus</name>
    <dbReference type="NCBI Taxonomy" id="1144522"/>
    <lineage>
        <taxon>Eukaryota</taxon>
        <taxon>Metamonada</taxon>
        <taxon>Parabasalia</taxon>
        <taxon>Tritrichomonadida</taxon>
        <taxon>Tritrichomonadidae</taxon>
        <taxon>Tritrichomonas</taxon>
    </lineage>
</organism>
<proteinExistence type="predicted"/>
<dbReference type="VEuPathDB" id="TrichDB:TRFO_40983"/>
<keyword evidence="3" id="KW-1185">Reference proteome</keyword>
<dbReference type="RefSeq" id="XP_068345833.1">
    <property type="nucleotide sequence ID" value="XM_068513517.1"/>
</dbReference>
<dbReference type="GeneID" id="94848221"/>
<dbReference type="GO" id="GO:0005819">
    <property type="term" value="C:spindle"/>
    <property type="evidence" value="ECO:0007669"/>
    <property type="project" value="TreeGrafter"/>
</dbReference>
<dbReference type="GO" id="GO:0000226">
    <property type="term" value="P:microtubule cytoskeleton organization"/>
    <property type="evidence" value="ECO:0007669"/>
    <property type="project" value="InterPro"/>
</dbReference>
<dbReference type="InterPro" id="IPR007145">
    <property type="entry name" value="MAP65_Ase1_PRC1"/>
</dbReference>
<evidence type="ECO:0000256" key="1">
    <source>
        <dbReference type="SAM" id="MobiDB-lite"/>
    </source>
</evidence>
<dbReference type="PANTHER" id="PTHR19321">
    <property type="entry name" value="PROTEIN REGULATOR OF CYTOKINESIS 1 PRC1-RELATED"/>
    <property type="match status" value="1"/>
</dbReference>
<protein>
    <submittedName>
        <fullName evidence="2">Uncharacterized protein</fullName>
    </submittedName>
</protein>
<dbReference type="EMBL" id="MLAK01001477">
    <property type="protein sequence ID" value="OHS92696.1"/>
    <property type="molecule type" value="Genomic_DNA"/>
</dbReference>
<gene>
    <name evidence="2" type="ORF">TRFO_40983</name>
</gene>
<dbReference type="AlphaFoldDB" id="A0A1J4IZB3"/>
<dbReference type="GO" id="GO:0008017">
    <property type="term" value="F:microtubule binding"/>
    <property type="evidence" value="ECO:0007669"/>
    <property type="project" value="InterPro"/>
</dbReference>
<name>A0A1J4IZB3_9EUKA</name>
<dbReference type="PANTHER" id="PTHR19321:SF41">
    <property type="entry name" value="FASCETTO-RELATED"/>
    <property type="match status" value="1"/>
</dbReference>
<feature type="region of interest" description="Disordered" evidence="1">
    <location>
        <begin position="447"/>
        <end position="492"/>
    </location>
</feature>
<sequence>MIDEDDYFILDREPVPKELPPKTITFIIDPSLSRIWTRIGYKDPDVAAETNKLDIALTKTYLEFIAQASSKCDEINKVIYQRKKDFNRLKKLYNDDKTKLDINDQIPLGEQENIIAREIENMTKKYAPRVALLRELHRKCKNHFDKLAVEDSERGEYIEVGTTDYSQERVERFKKILIALKKEEANRVNIYRSCEKSIKAISKELEEPLSDQVVFIFANELVDTDSIQALTQASEDLTELKINRYKEYDQLVKSLQHLYKILQVPPDEQIDIPPKPTRIAIDLLRTENDLRQQTVTENLELLIDQFQTEIKLICDEMHIPDKLRPKYVGDDLDEKLQFLEKAVKTLRYRLSKTQPIIELLSKIEEIKQTPSPKIMKSKNPHITQQLLDKQNQEKINIELPPLERKLLELLIEFRYENGFDFQFEGVTYIDTLSQTYLANDDDKFGKTVLEHKSPTPSPTPSPTKSPRQQSAKKYTPKKSPYSPKKTRRMLDL</sequence>
<evidence type="ECO:0000313" key="2">
    <source>
        <dbReference type="EMBL" id="OHS92696.1"/>
    </source>
</evidence>
<dbReference type="Pfam" id="PF03999">
    <property type="entry name" value="MAP65_ASE1"/>
    <property type="match status" value="1"/>
</dbReference>
<comment type="caution">
    <text evidence="2">The sequence shown here is derived from an EMBL/GenBank/DDBJ whole genome shotgun (WGS) entry which is preliminary data.</text>
</comment>
<dbReference type="Proteomes" id="UP000179807">
    <property type="component" value="Unassembled WGS sequence"/>
</dbReference>
<reference evidence="2" key="1">
    <citation type="submission" date="2016-10" db="EMBL/GenBank/DDBJ databases">
        <authorList>
            <person name="Benchimol M."/>
            <person name="Almeida L.G."/>
            <person name="Vasconcelos A.T."/>
            <person name="Perreira-Neves A."/>
            <person name="Rosa I.A."/>
            <person name="Tasca T."/>
            <person name="Bogo M.R."/>
            <person name="de Souza W."/>
        </authorList>
    </citation>
    <scope>NUCLEOTIDE SEQUENCE [LARGE SCALE GENOMIC DNA]</scope>
    <source>
        <strain evidence="2">K</strain>
    </source>
</reference>